<evidence type="ECO:0000313" key="1">
    <source>
        <dbReference type="EMBL" id="CAD0005763.1"/>
    </source>
</evidence>
<protein>
    <submittedName>
        <fullName evidence="1">Uncharacterized protein</fullName>
    </submittedName>
</protein>
<proteinExistence type="predicted"/>
<reference evidence="1 2" key="1">
    <citation type="submission" date="2020-06" db="EMBL/GenBank/DDBJ databases">
        <authorList>
            <person name="Criscuolo A."/>
        </authorList>
    </citation>
    <scope>NUCLEOTIDE SEQUENCE [LARGE SCALE GENOMIC DNA]</scope>
    <source>
        <strain evidence="2">CIP 111411</strain>
    </source>
</reference>
<evidence type="ECO:0000313" key="2">
    <source>
        <dbReference type="Proteomes" id="UP000530060"/>
    </source>
</evidence>
<dbReference type="AlphaFoldDB" id="A0A6V6Z211"/>
<name>A0A6V6Z211_9FLAO</name>
<sequence length="54" mass="6202">MRIILQIKLLRSCLNLNGGNEREAGFYFDLSNDTAFVEFNFQCETSIAKLQETV</sequence>
<dbReference type="Proteomes" id="UP000530060">
    <property type="component" value="Unassembled WGS sequence"/>
</dbReference>
<dbReference type="RefSeq" id="WP_180909379.1">
    <property type="nucleotide sequence ID" value="NZ_CAIJDP010000074.1"/>
</dbReference>
<organism evidence="1 2">
    <name type="scientific">Flavobacterium salmonis</name>
    <dbReference type="NCBI Taxonomy" id="2654844"/>
    <lineage>
        <taxon>Bacteria</taxon>
        <taxon>Pseudomonadati</taxon>
        <taxon>Bacteroidota</taxon>
        <taxon>Flavobacteriia</taxon>
        <taxon>Flavobacteriales</taxon>
        <taxon>Flavobacteriaceae</taxon>
        <taxon>Flavobacterium</taxon>
    </lineage>
</organism>
<keyword evidence="2" id="KW-1185">Reference proteome</keyword>
<dbReference type="EMBL" id="CAIJDP010000074">
    <property type="protein sequence ID" value="CAD0005763.1"/>
    <property type="molecule type" value="Genomic_DNA"/>
</dbReference>
<comment type="caution">
    <text evidence="1">The sequence shown here is derived from an EMBL/GenBank/DDBJ whole genome shotgun (WGS) entry which is preliminary data.</text>
</comment>
<gene>
    <name evidence="1" type="ORF">FLAT13_02932</name>
</gene>
<accession>A0A6V6Z211</accession>